<protein>
    <submittedName>
        <fullName evidence="1">Uncharacterized protein</fullName>
    </submittedName>
</protein>
<dbReference type="EMBL" id="QXGD01001874">
    <property type="protein sequence ID" value="KAE9197439.1"/>
    <property type="molecule type" value="Genomic_DNA"/>
</dbReference>
<evidence type="ECO:0000313" key="2">
    <source>
        <dbReference type="Proteomes" id="UP000440367"/>
    </source>
</evidence>
<accession>A0A6A3XE44</accession>
<evidence type="ECO:0000313" key="1">
    <source>
        <dbReference type="EMBL" id="KAE9197439.1"/>
    </source>
</evidence>
<comment type="caution">
    <text evidence="1">The sequence shown here is derived from an EMBL/GenBank/DDBJ whole genome shotgun (WGS) entry which is preliminary data.</text>
</comment>
<sequence>MLLEEALEVARMYGVPPAVFCASATGNVPRSL</sequence>
<gene>
    <name evidence="1" type="ORF">PF002_g22746</name>
</gene>
<dbReference type="Proteomes" id="UP000440367">
    <property type="component" value="Unassembled WGS sequence"/>
</dbReference>
<dbReference type="AlphaFoldDB" id="A0A6A3XE44"/>
<name>A0A6A3XE44_9STRA</name>
<proteinExistence type="predicted"/>
<reference evidence="1 2" key="1">
    <citation type="submission" date="2018-08" db="EMBL/GenBank/DDBJ databases">
        <title>Genomic investigation of the strawberry pathogen Phytophthora fragariae indicates pathogenicity is determined by transcriptional variation in three key races.</title>
        <authorList>
            <person name="Adams T.M."/>
            <person name="Armitage A.D."/>
            <person name="Sobczyk M.K."/>
            <person name="Bates H.J."/>
            <person name="Dunwell J.M."/>
            <person name="Nellist C.F."/>
            <person name="Harrison R.J."/>
        </authorList>
    </citation>
    <scope>NUCLEOTIDE SEQUENCE [LARGE SCALE GENOMIC DNA]</scope>
    <source>
        <strain evidence="1 2">BC-1</strain>
    </source>
</reference>
<organism evidence="1 2">
    <name type="scientific">Phytophthora fragariae</name>
    <dbReference type="NCBI Taxonomy" id="53985"/>
    <lineage>
        <taxon>Eukaryota</taxon>
        <taxon>Sar</taxon>
        <taxon>Stramenopiles</taxon>
        <taxon>Oomycota</taxon>
        <taxon>Peronosporomycetes</taxon>
        <taxon>Peronosporales</taxon>
        <taxon>Peronosporaceae</taxon>
        <taxon>Phytophthora</taxon>
    </lineage>
</organism>